<protein>
    <recommendedName>
        <fullName evidence="4">Hydrophobin</fullName>
    </recommendedName>
</protein>
<reference evidence="2 3" key="1">
    <citation type="submission" date="2018-02" db="EMBL/GenBank/DDBJ databases">
        <title>The genomes of Aspergillus section Nigri reveals drivers in fungal speciation.</title>
        <authorList>
            <consortium name="DOE Joint Genome Institute"/>
            <person name="Vesth T.C."/>
            <person name="Nybo J."/>
            <person name="Theobald S."/>
            <person name="Brandl J."/>
            <person name="Frisvad J.C."/>
            <person name="Nielsen K.F."/>
            <person name="Lyhne E.K."/>
            <person name="Kogle M.E."/>
            <person name="Kuo A."/>
            <person name="Riley R."/>
            <person name="Clum A."/>
            <person name="Nolan M."/>
            <person name="Lipzen A."/>
            <person name="Salamov A."/>
            <person name="Henrissat B."/>
            <person name="Wiebenga A."/>
            <person name="De vries R.P."/>
            <person name="Grigoriev I.V."/>
            <person name="Mortensen U.H."/>
            <person name="Andersen M.R."/>
            <person name="Baker S.E."/>
        </authorList>
    </citation>
    <scope>NUCLEOTIDE SEQUENCE [LARGE SCALE GENOMIC DNA]</scope>
    <source>
        <strain evidence="2 3">CBS 313.89</strain>
    </source>
</reference>
<proteinExistence type="predicted"/>
<dbReference type="RefSeq" id="XP_040798628.1">
    <property type="nucleotide sequence ID" value="XM_040945270.1"/>
</dbReference>
<accession>A0A8G1RM16</accession>
<dbReference type="OrthoDB" id="10506864at2759"/>
<dbReference type="Proteomes" id="UP000249789">
    <property type="component" value="Unassembled WGS sequence"/>
</dbReference>
<dbReference type="GeneID" id="63862603"/>
<keyword evidence="1" id="KW-0732">Signal</keyword>
<evidence type="ECO:0000256" key="1">
    <source>
        <dbReference type="SAM" id="SignalP"/>
    </source>
</evidence>
<dbReference type="AlphaFoldDB" id="A0A8G1RM16"/>
<evidence type="ECO:0000313" key="3">
    <source>
        <dbReference type="Proteomes" id="UP000249789"/>
    </source>
</evidence>
<gene>
    <name evidence="2" type="ORF">BO72DRAFT_450503</name>
</gene>
<dbReference type="VEuPathDB" id="FungiDB:BO72DRAFT_450503"/>
<sequence>MRPILLVPLFSLNYTRLMVAAQSCPGTLRCCRNVYAADNLSSPIPGLLDTYGNGAPVGAGVGTLCVDYPSNETCEQSFDRCLQSACCAANQSQALQERGISLDCALAQ</sequence>
<name>A0A8G1RM16_9EURO</name>
<dbReference type="EMBL" id="KZ824666">
    <property type="protein sequence ID" value="RAK74618.1"/>
    <property type="molecule type" value="Genomic_DNA"/>
</dbReference>
<organism evidence="2 3">
    <name type="scientific">Aspergillus fijiensis CBS 313.89</name>
    <dbReference type="NCBI Taxonomy" id="1448319"/>
    <lineage>
        <taxon>Eukaryota</taxon>
        <taxon>Fungi</taxon>
        <taxon>Dikarya</taxon>
        <taxon>Ascomycota</taxon>
        <taxon>Pezizomycotina</taxon>
        <taxon>Eurotiomycetes</taxon>
        <taxon>Eurotiomycetidae</taxon>
        <taxon>Eurotiales</taxon>
        <taxon>Aspergillaceae</taxon>
        <taxon>Aspergillus</taxon>
    </lineage>
</organism>
<evidence type="ECO:0008006" key="4">
    <source>
        <dbReference type="Google" id="ProtNLM"/>
    </source>
</evidence>
<evidence type="ECO:0000313" key="2">
    <source>
        <dbReference type="EMBL" id="RAK74618.1"/>
    </source>
</evidence>
<feature type="signal peptide" evidence="1">
    <location>
        <begin position="1"/>
        <end position="20"/>
    </location>
</feature>
<keyword evidence="3" id="KW-1185">Reference proteome</keyword>
<feature type="chain" id="PRO_5034669099" description="Hydrophobin" evidence="1">
    <location>
        <begin position="21"/>
        <end position="108"/>
    </location>
</feature>